<evidence type="ECO:0000313" key="3">
    <source>
        <dbReference type="Proteomes" id="UP000053958"/>
    </source>
</evidence>
<protein>
    <submittedName>
        <fullName evidence="2">Uncharacterized protein</fullName>
    </submittedName>
</protein>
<dbReference type="GeneID" id="25321789"/>
<dbReference type="Proteomes" id="UP000053958">
    <property type="component" value="Unassembled WGS sequence"/>
</dbReference>
<proteinExistence type="predicted"/>
<feature type="signal peptide" evidence="1">
    <location>
        <begin position="1"/>
        <end position="24"/>
    </location>
</feature>
<dbReference type="AlphaFoldDB" id="A0A0F4YEW9"/>
<name>A0A0F4YEW9_RASE3</name>
<keyword evidence="3" id="KW-1185">Reference proteome</keyword>
<evidence type="ECO:0000313" key="2">
    <source>
        <dbReference type="EMBL" id="KKA16521.1"/>
    </source>
</evidence>
<comment type="caution">
    <text evidence="2">The sequence shown here is derived from an EMBL/GenBank/DDBJ whole genome shotgun (WGS) entry which is preliminary data.</text>
</comment>
<organism evidence="2 3">
    <name type="scientific">Rasamsonia emersonii (strain ATCC 16479 / CBS 393.64 / IMI 116815)</name>
    <dbReference type="NCBI Taxonomy" id="1408163"/>
    <lineage>
        <taxon>Eukaryota</taxon>
        <taxon>Fungi</taxon>
        <taxon>Dikarya</taxon>
        <taxon>Ascomycota</taxon>
        <taxon>Pezizomycotina</taxon>
        <taxon>Eurotiomycetes</taxon>
        <taxon>Eurotiomycetidae</taxon>
        <taxon>Eurotiales</taxon>
        <taxon>Trichocomaceae</taxon>
        <taxon>Rasamsonia</taxon>
    </lineage>
</organism>
<dbReference type="EMBL" id="LASV01000754">
    <property type="protein sequence ID" value="KKA16521.1"/>
    <property type="molecule type" value="Genomic_DNA"/>
</dbReference>
<feature type="chain" id="PRO_5002481868" evidence="1">
    <location>
        <begin position="25"/>
        <end position="350"/>
    </location>
</feature>
<accession>A0A0F4YEW9</accession>
<dbReference type="OrthoDB" id="3886018at2759"/>
<sequence>MVSFVKWTLSVLLLFLCLFGDCWITPLDSPATTPALSGWRLTNRALLARQDSDSCTAYLDDPDVPDCGPLCGPSNLACTQAPLDKRNRRIFFGPEPGAWNETDPSPEELKTLQKRTITPLLQNQLADYLIDQFQGNPDPYFGTPSSIADPSDNVVRQELFGNTPFQVGTNGLCGCTVVTVVSTRAVYMGHFFEVPSWSSSASVFKQRVLNFFSGGGQVGQGPAMNPDLFTANDDTRVYVMTPRSARGNYQNYQNSNYYGKVPRLLNTIRTALGNQDVPIAVWNYIPLECEIDGETNDELFESERGVALFQFDPDAFGSGVRGWRILYEALQFLSTDPAPGAESASGVPDP</sequence>
<keyword evidence="1" id="KW-0732">Signal</keyword>
<reference evidence="2 3" key="1">
    <citation type="submission" date="2015-04" db="EMBL/GenBank/DDBJ databases">
        <authorList>
            <person name="Heijne W.H."/>
            <person name="Fedorova N.D."/>
            <person name="Nierman W.C."/>
            <person name="Vollebregt A.W."/>
            <person name="Zhao Z."/>
            <person name="Wu L."/>
            <person name="Kumar M."/>
            <person name="Stam H."/>
            <person name="van den Berg M.A."/>
            <person name="Pel H.J."/>
        </authorList>
    </citation>
    <scope>NUCLEOTIDE SEQUENCE [LARGE SCALE GENOMIC DNA]</scope>
    <source>
        <strain evidence="2 3">CBS 393.64</strain>
    </source>
</reference>
<evidence type="ECO:0000256" key="1">
    <source>
        <dbReference type="SAM" id="SignalP"/>
    </source>
</evidence>
<gene>
    <name evidence="2" type="ORF">T310_9867</name>
</gene>
<dbReference type="RefSeq" id="XP_013323133.1">
    <property type="nucleotide sequence ID" value="XM_013467679.1"/>
</dbReference>